<organism evidence="5">
    <name type="scientific">marine metagenome</name>
    <dbReference type="NCBI Taxonomy" id="408172"/>
    <lineage>
        <taxon>unclassified sequences</taxon>
        <taxon>metagenomes</taxon>
        <taxon>ecological metagenomes</taxon>
    </lineage>
</organism>
<evidence type="ECO:0000256" key="3">
    <source>
        <dbReference type="ARBA" id="ARBA00023004"/>
    </source>
</evidence>
<dbReference type="GO" id="GO:0003824">
    <property type="term" value="F:catalytic activity"/>
    <property type="evidence" value="ECO:0007669"/>
    <property type="project" value="InterPro"/>
</dbReference>
<keyword evidence="2" id="KW-0479">Metal-binding</keyword>
<dbReference type="SUPFAM" id="SSF102114">
    <property type="entry name" value="Radical SAM enzymes"/>
    <property type="match status" value="1"/>
</dbReference>
<gene>
    <name evidence="5" type="ORF">METZ01_LOCUS92011</name>
</gene>
<protein>
    <recommendedName>
        <fullName evidence="6">Radical SAM core domain-containing protein</fullName>
    </recommendedName>
</protein>
<sequence>MYLSRFYGQWKGYKEPLERYLETDWEEPYILTLEYCAPDNYCNLSCNMCSPSNSSSLALEDLKINHARSVFMPTPHRKGEFNVKDYDLILQDLRELKLTGGETLAIKENYDLMNRAVELGVADNIDLMVTTNATLIPKFDGKDIFYYIPLFKSVQMSVSIEFWGEMNDYLRYGSKWDVVLGNAHRFAEVCDVYFTSTLNALNVGYHLDLALMVEEVHSLNDNFSPYATGGLIFGPGEMYTLSSVPSDIRELYLDYYDKNMPQNLYEKFVPIISYLKNIEYDEDQMWTMLKDIKVRDKLRGTCLPDLFPEWKPYYFSLS</sequence>
<dbReference type="InterPro" id="IPR007197">
    <property type="entry name" value="rSAM"/>
</dbReference>
<accession>A0A381VHM6</accession>
<name>A0A381VHM6_9ZZZZ</name>
<keyword evidence="3" id="KW-0408">Iron</keyword>
<dbReference type="EMBL" id="UINC01008707">
    <property type="protein sequence ID" value="SVA39157.1"/>
    <property type="molecule type" value="Genomic_DNA"/>
</dbReference>
<dbReference type="SFLD" id="SFLDS00029">
    <property type="entry name" value="Radical_SAM"/>
    <property type="match status" value="1"/>
</dbReference>
<evidence type="ECO:0000256" key="1">
    <source>
        <dbReference type="ARBA" id="ARBA00022691"/>
    </source>
</evidence>
<dbReference type="AlphaFoldDB" id="A0A381VHM6"/>
<dbReference type="Gene3D" id="3.20.20.70">
    <property type="entry name" value="Aldolase class I"/>
    <property type="match status" value="1"/>
</dbReference>
<keyword evidence="1" id="KW-0949">S-adenosyl-L-methionine</keyword>
<dbReference type="GO" id="GO:0051536">
    <property type="term" value="F:iron-sulfur cluster binding"/>
    <property type="evidence" value="ECO:0007669"/>
    <property type="project" value="UniProtKB-KW"/>
</dbReference>
<dbReference type="GO" id="GO:0046872">
    <property type="term" value="F:metal ion binding"/>
    <property type="evidence" value="ECO:0007669"/>
    <property type="project" value="UniProtKB-KW"/>
</dbReference>
<proteinExistence type="predicted"/>
<evidence type="ECO:0000256" key="2">
    <source>
        <dbReference type="ARBA" id="ARBA00022723"/>
    </source>
</evidence>
<evidence type="ECO:0000256" key="4">
    <source>
        <dbReference type="ARBA" id="ARBA00023014"/>
    </source>
</evidence>
<dbReference type="InterPro" id="IPR013785">
    <property type="entry name" value="Aldolase_TIM"/>
</dbReference>
<evidence type="ECO:0000313" key="5">
    <source>
        <dbReference type="EMBL" id="SVA39157.1"/>
    </source>
</evidence>
<dbReference type="InterPro" id="IPR058240">
    <property type="entry name" value="rSAM_sf"/>
</dbReference>
<keyword evidence="4" id="KW-0411">Iron-sulfur</keyword>
<reference evidence="5" key="1">
    <citation type="submission" date="2018-05" db="EMBL/GenBank/DDBJ databases">
        <authorList>
            <person name="Lanie J.A."/>
            <person name="Ng W.-L."/>
            <person name="Kazmierczak K.M."/>
            <person name="Andrzejewski T.M."/>
            <person name="Davidsen T.M."/>
            <person name="Wayne K.J."/>
            <person name="Tettelin H."/>
            <person name="Glass J.I."/>
            <person name="Rusch D."/>
            <person name="Podicherti R."/>
            <person name="Tsui H.-C.T."/>
            <person name="Winkler M.E."/>
        </authorList>
    </citation>
    <scope>NUCLEOTIDE SEQUENCE</scope>
</reference>
<evidence type="ECO:0008006" key="6">
    <source>
        <dbReference type="Google" id="ProtNLM"/>
    </source>
</evidence>